<keyword evidence="2" id="KW-1185">Reference proteome</keyword>
<evidence type="ECO:0000313" key="1">
    <source>
        <dbReference type="EMBL" id="KIH42205.1"/>
    </source>
</evidence>
<dbReference type="Proteomes" id="UP000054047">
    <property type="component" value="Unassembled WGS sequence"/>
</dbReference>
<gene>
    <name evidence="1" type="ORF">ANCDUO_27812</name>
</gene>
<dbReference type="AlphaFoldDB" id="A0A0C2F0W9"/>
<dbReference type="OrthoDB" id="7480989at2759"/>
<protein>
    <submittedName>
        <fullName evidence="1">Uncharacterized protein</fullName>
    </submittedName>
</protein>
<reference evidence="1 2" key="1">
    <citation type="submission" date="2013-12" db="EMBL/GenBank/DDBJ databases">
        <title>Draft genome of the parsitic nematode Ancylostoma duodenale.</title>
        <authorList>
            <person name="Mitreva M."/>
        </authorList>
    </citation>
    <scope>NUCLEOTIDE SEQUENCE [LARGE SCALE GENOMIC DNA]</scope>
    <source>
        <strain evidence="1 2">Zhejiang</strain>
    </source>
</reference>
<organism evidence="1 2">
    <name type="scientific">Ancylostoma duodenale</name>
    <dbReference type="NCBI Taxonomy" id="51022"/>
    <lineage>
        <taxon>Eukaryota</taxon>
        <taxon>Metazoa</taxon>
        <taxon>Ecdysozoa</taxon>
        <taxon>Nematoda</taxon>
        <taxon>Chromadorea</taxon>
        <taxon>Rhabditida</taxon>
        <taxon>Rhabditina</taxon>
        <taxon>Rhabditomorpha</taxon>
        <taxon>Strongyloidea</taxon>
        <taxon>Ancylostomatidae</taxon>
        <taxon>Ancylostomatinae</taxon>
        <taxon>Ancylostoma</taxon>
    </lineage>
</organism>
<accession>A0A0C2F0W9</accession>
<sequence>MAPKVDRFGRTRAAKAISSNHQGISDLAPIQEAITSNTDPSKLSVSGLLNYVLEVNKDPNVESLLLMLSEKISREAFANYLESEIRSRSIVVTGIEEAPDDSLPSERQADVERKVSKILDIVKVECRPEKVLRMGKPNPSRPRLVK</sequence>
<name>A0A0C2F0W9_9BILA</name>
<feature type="non-terminal residue" evidence="1">
    <location>
        <position position="146"/>
    </location>
</feature>
<proteinExistence type="predicted"/>
<dbReference type="EMBL" id="KN796045">
    <property type="protein sequence ID" value="KIH42205.1"/>
    <property type="molecule type" value="Genomic_DNA"/>
</dbReference>
<evidence type="ECO:0000313" key="2">
    <source>
        <dbReference type="Proteomes" id="UP000054047"/>
    </source>
</evidence>